<dbReference type="Proteomes" id="UP000219338">
    <property type="component" value="Unassembled WGS sequence"/>
</dbReference>
<dbReference type="OMA" id="YRACEAC"/>
<sequence>MFADNDFSVNQYIPTKFTPSRHPGLYFNDGNIAILAGQYYFLVHQGLLCRHSPALDCAIKALDSTCSSARLEGRPVLQLNDSPDEMYHFLSALYDGVSHIKYTSKTFSKVSSLLRLCTHYQVGHLRQDLLRGLSATWPTTLQGWDAREADATNLAGLYEPREKYPHPILVINLSCDISAHEILPSAFYDLSRSPPSSIVEGFRSSGIGFSSVHVLSSDCLVSLLKGREHASRFLSTFIVNQLEARAPASECIHRQQLDTTRQRTCQAAFEAITFEILRDANGVVCHRSSDPLFAIMDAELIQTTEDRQNTGFRPCEYCRSEFSSIVDAARTEFWRLLPEWFGIDVPSWG</sequence>
<evidence type="ECO:0000313" key="1">
    <source>
        <dbReference type="EMBL" id="SJK97224.1"/>
    </source>
</evidence>
<evidence type="ECO:0000313" key="2">
    <source>
        <dbReference type="Proteomes" id="UP000219338"/>
    </source>
</evidence>
<organism evidence="1 2">
    <name type="scientific">Armillaria ostoyae</name>
    <name type="common">Armillaria root rot fungus</name>
    <dbReference type="NCBI Taxonomy" id="47428"/>
    <lineage>
        <taxon>Eukaryota</taxon>
        <taxon>Fungi</taxon>
        <taxon>Dikarya</taxon>
        <taxon>Basidiomycota</taxon>
        <taxon>Agaricomycotina</taxon>
        <taxon>Agaricomycetes</taxon>
        <taxon>Agaricomycetidae</taxon>
        <taxon>Agaricales</taxon>
        <taxon>Marasmiineae</taxon>
        <taxon>Physalacriaceae</taxon>
        <taxon>Armillaria</taxon>
    </lineage>
</organism>
<accession>A0A284QL80</accession>
<keyword evidence="2" id="KW-1185">Reference proteome</keyword>
<reference evidence="2" key="1">
    <citation type="journal article" date="2017" name="Nat. Ecol. Evol.">
        <title>Genome expansion and lineage-specific genetic innovations in the forest pathogenic fungi Armillaria.</title>
        <authorList>
            <person name="Sipos G."/>
            <person name="Prasanna A.N."/>
            <person name="Walter M.C."/>
            <person name="O'Connor E."/>
            <person name="Balint B."/>
            <person name="Krizsan K."/>
            <person name="Kiss B."/>
            <person name="Hess J."/>
            <person name="Varga T."/>
            <person name="Slot J."/>
            <person name="Riley R."/>
            <person name="Boka B."/>
            <person name="Rigling D."/>
            <person name="Barry K."/>
            <person name="Lee J."/>
            <person name="Mihaltcheva S."/>
            <person name="LaButti K."/>
            <person name="Lipzen A."/>
            <person name="Waldron R."/>
            <person name="Moloney N.M."/>
            <person name="Sperisen C."/>
            <person name="Kredics L."/>
            <person name="Vagvoelgyi C."/>
            <person name="Patrignani A."/>
            <person name="Fitzpatrick D."/>
            <person name="Nagy I."/>
            <person name="Doyle S."/>
            <person name="Anderson J.B."/>
            <person name="Grigoriev I.V."/>
            <person name="Gueldener U."/>
            <person name="Muensterkoetter M."/>
            <person name="Nagy L.G."/>
        </authorList>
    </citation>
    <scope>NUCLEOTIDE SEQUENCE [LARGE SCALE GENOMIC DNA]</scope>
    <source>
        <strain evidence="2">C18/9</strain>
    </source>
</reference>
<dbReference type="STRING" id="47428.A0A284QL80"/>
<dbReference type="AlphaFoldDB" id="A0A284QL80"/>
<dbReference type="OrthoDB" id="3235673at2759"/>
<protein>
    <recommendedName>
        <fullName evidence="3">BTB domain-containing protein</fullName>
    </recommendedName>
</protein>
<gene>
    <name evidence="1" type="ORF">ARMOST_00475</name>
</gene>
<evidence type="ECO:0008006" key="3">
    <source>
        <dbReference type="Google" id="ProtNLM"/>
    </source>
</evidence>
<proteinExistence type="predicted"/>
<name>A0A284QL80_ARMOS</name>
<dbReference type="EMBL" id="FUEG01000001">
    <property type="protein sequence ID" value="SJK97224.1"/>
    <property type="molecule type" value="Genomic_DNA"/>
</dbReference>